<evidence type="ECO:0000313" key="1">
    <source>
        <dbReference type="EMBL" id="EJW99787.1"/>
    </source>
</evidence>
<name>J9GDE0_9ZZZZ</name>
<proteinExistence type="predicted"/>
<comment type="caution">
    <text evidence="1">The sequence shown here is derived from an EMBL/GenBank/DDBJ whole genome shotgun (WGS) entry which is preliminary data.</text>
</comment>
<gene>
    <name evidence="1" type="ORF">EVA_12107</name>
</gene>
<accession>J9GDE0</accession>
<feature type="non-terminal residue" evidence="1">
    <location>
        <position position="1"/>
    </location>
</feature>
<evidence type="ECO:0008006" key="2">
    <source>
        <dbReference type="Google" id="ProtNLM"/>
    </source>
</evidence>
<dbReference type="InterPro" id="IPR036465">
    <property type="entry name" value="vWFA_dom_sf"/>
</dbReference>
<dbReference type="SUPFAM" id="SSF53300">
    <property type="entry name" value="vWA-like"/>
    <property type="match status" value="1"/>
</dbReference>
<sequence length="142" mass="15216">EALAAKRAFYDAWRRAGSLRSLFLRALEHPLPVPAGLGSSGFDLADEALALMTAGENRLFRKPVRLRGRETAVEILLDTSGSMTDEQMAVAKTAACRLLEAFRTSTGFAAAMGLFPGATSRSVTPVADWQSSVADTARRLTS</sequence>
<dbReference type="AlphaFoldDB" id="J9GDE0"/>
<reference evidence="1" key="1">
    <citation type="journal article" date="2012" name="PLoS ONE">
        <title>Gene sets for utilization of primary and secondary nutrition supplies in the distal gut of endangered iberian lynx.</title>
        <authorList>
            <person name="Alcaide M."/>
            <person name="Messina E."/>
            <person name="Richter M."/>
            <person name="Bargiela R."/>
            <person name="Peplies J."/>
            <person name="Huws S.A."/>
            <person name="Newbold C.J."/>
            <person name="Golyshin P.N."/>
            <person name="Simon M.A."/>
            <person name="Lopez G."/>
            <person name="Yakimov M.M."/>
            <person name="Ferrer M."/>
        </authorList>
    </citation>
    <scope>NUCLEOTIDE SEQUENCE</scope>
</reference>
<organism evidence="1">
    <name type="scientific">gut metagenome</name>
    <dbReference type="NCBI Taxonomy" id="749906"/>
    <lineage>
        <taxon>unclassified sequences</taxon>
        <taxon>metagenomes</taxon>
        <taxon>organismal metagenomes</taxon>
    </lineage>
</organism>
<dbReference type="EMBL" id="AMCI01003654">
    <property type="protein sequence ID" value="EJW99787.1"/>
    <property type="molecule type" value="Genomic_DNA"/>
</dbReference>
<protein>
    <recommendedName>
        <fullName evidence="2">VWA domain-containing protein</fullName>
    </recommendedName>
</protein>